<sequence>MEKATFNSLPTELHIQILSFLDVDPPSYAKFTNRPTPHILDSDRPLKNASEVNKKWRSVAIPFLFRHTIWKIQPKDLNSLRQCRNPSEIDILRFLADHDICDHVDSIVLFVEPPDDEDDEVDLMSTEPAYFQNCEALWETLFSTIDPLRFSIIARPARLGPLLSIPVDFSNYWCYGSYEHILSLSRTTRFITPQPHRPAGDSPISIHSKLFTIRPWTAALLNEGCNMGPYRTYEHHRKTPPSILPALVGSTQSLHTGDGGLFGQPALLPPSVQDFSYIAEFPVYNHFTKVVRNLPRLHRLYIQLVPKPHILKDEFEMRHIDTRDLWMERNACYATLMTHIFSWSPGSNWKHLHIFESGDTADRQAWDMASHFVLTSQTKKWTIEREGVFVWKKETDSKKASNEGNLERLAFRGLEVLPFPTIAPFPTASNYI</sequence>
<evidence type="ECO:0000313" key="1">
    <source>
        <dbReference type="EMBL" id="KEZ40655.1"/>
    </source>
</evidence>
<keyword evidence="2" id="KW-1185">Reference proteome</keyword>
<name>A0A084FZZ3_PSEDA</name>
<organism evidence="1 2">
    <name type="scientific">Pseudallescheria apiosperma</name>
    <name type="common">Scedosporium apiospermum</name>
    <dbReference type="NCBI Taxonomy" id="563466"/>
    <lineage>
        <taxon>Eukaryota</taxon>
        <taxon>Fungi</taxon>
        <taxon>Dikarya</taxon>
        <taxon>Ascomycota</taxon>
        <taxon>Pezizomycotina</taxon>
        <taxon>Sordariomycetes</taxon>
        <taxon>Hypocreomycetidae</taxon>
        <taxon>Microascales</taxon>
        <taxon>Microascaceae</taxon>
        <taxon>Scedosporium</taxon>
    </lineage>
</organism>
<dbReference type="EMBL" id="JOWA01000121">
    <property type="protein sequence ID" value="KEZ40655.1"/>
    <property type="molecule type" value="Genomic_DNA"/>
</dbReference>
<reference evidence="1 2" key="1">
    <citation type="journal article" date="2014" name="Genome Announc.">
        <title>Draft genome sequence of the pathogenic fungus Scedosporium apiospermum.</title>
        <authorList>
            <person name="Vandeputte P."/>
            <person name="Ghamrawi S."/>
            <person name="Rechenmann M."/>
            <person name="Iltis A."/>
            <person name="Giraud S."/>
            <person name="Fleury M."/>
            <person name="Thornton C."/>
            <person name="Delhaes L."/>
            <person name="Meyer W."/>
            <person name="Papon N."/>
            <person name="Bouchara J.P."/>
        </authorList>
    </citation>
    <scope>NUCLEOTIDE SEQUENCE [LARGE SCALE GENOMIC DNA]</scope>
    <source>
        <strain evidence="1 2">IHEM 14462</strain>
    </source>
</reference>
<dbReference type="AlphaFoldDB" id="A0A084FZZ3"/>
<protein>
    <submittedName>
        <fullName evidence="1">Uncharacterized protein</fullName>
    </submittedName>
</protein>
<dbReference type="OMA" id="MERNTAY"/>
<dbReference type="Proteomes" id="UP000028545">
    <property type="component" value="Unassembled WGS sequence"/>
</dbReference>
<accession>A0A084FZZ3</accession>
<evidence type="ECO:0000313" key="2">
    <source>
        <dbReference type="Proteomes" id="UP000028545"/>
    </source>
</evidence>
<dbReference type="VEuPathDB" id="FungiDB:SAPIO_CDS8582"/>
<gene>
    <name evidence="1" type="ORF">SAPIO_CDS8582</name>
</gene>
<comment type="caution">
    <text evidence="1">The sequence shown here is derived from an EMBL/GenBank/DDBJ whole genome shotgun (WGS) entry which is preliminary data.</text>
</comment>
<dbReference type="GeneID" id="27727654"/>
<dbReference type="OrthoDB" id="5296720at2759"/>
<dbReference type="KEGG" id="sapo:SAPIO_CDS8582"/>
<proteinExistence type="predicted"/>
<dbReference type="RefSeq" id="XP_016640454.1">
    <property type="nucleotide sequence ID" value="XM_016790191.1"/>
</dbReference>
<dbReference type="HOGENOM" id="CLU_029371_1_0_1"/>